<sequence length="287" mass="32275">PSHSESGRNYVIGASGLVLGLILAVAGFIFYKKKSSADGYYMYISNECLYSKHDYSDMVYINLYVFNKDVKMLFNSTLGFFVGFTEAGVKAANNFNKDQTFIDQLKAEVETTCKRNADNVDSAIRDKTVEPTVIVKSVKQGEGRHPALLLCSAYDFYPEKIKVSWTRDGAEMTSDVTATMEMADGDWFYQIHSELEYTPKSGERIACVVEHASATRPMVYYWGEMKHLSSLSERRCYFPHNINRSPTEPSHSKSERNYVIGASGLVLGLILAVAGFIFYKKKSKLPL</sequence>
<evidence type="ECO:0000256" key="4">
    <source>
        <dbReference type="ARBA" id="ARBA00023157"/>
    </source>
</evidence>
<dbReference type="STRING" id="623744.A0A553RPG9"/>
<dbReference type="PANTHER" id="PTHR19944">
    <property type="entry name" value="MHC CLASS II-RELATED"/>
    <property type="match status" value="1"/>
</dbReference>
<dbReference type="AlphaFoldDB" id="A0A553RPG9"/>
<keyword evidence="6" id="KW-0472">Membrane</keyword>
<dbReference type="InterPro" id="IPR036179">
    <property type="entry name" value="Ig-like_dom_sf"/>
</dbReference>
<dbReference type="Gene3D" id="3.10.320.10">
    <property type="entry name" value="Class II Histocompatibility Antigen, M Beta Chain, Chain B, domain 1"/>
    <property type="match status" value="1"/>
</dbReference>
<evidence type="ECO:0000256" key="5">
    <source>
        <dbReference type="ARBA" id="ARBA00023180"/>
    </source>
</evidence>
<dbReference type="InterPro" id="IPR013783">
    <property type="entry name" value="Ig-like_fold"/>
</dbReference>
<dbReference type="SMART" id="SM00921">
    <property type="entry name" value="MHC_II_beta"/>
    <property type="match status" value="1"/>
</dbReference>
<dbReference type="InterPro" id="IPR014745">
    <property type="entry name" value="MHC_II_a/b_N"/>
</dbReference>
<feature type="domain" description="Ig-like" evidence="7">
    <location>
        <begin position="131"/>
        <end position="219"/>
    </location>
</feature>
<dbReference type="PANTHER" id="PTHR19944:SF99">
    <property type="entry name" value="HLA CLASS II HISTOCOMPATIBILITY ANTIGEN, DRB1 BETA CHAIN"/>
    <property type="match status" value="1"/>
</dbReference>
<dbReference type="GO" id="GO:0042613">
    <property type="term" value="C:MHC class II protein complex"/>
    <property type="evidence" value="ECO:0007669"/>
    <property type="project" value="InterPro"/>
</dbReference>
<organism evidence="8 9">
    <name type="scientific">Danionella cerebrum</name>
    <dbReference type="NCBI Taxonomy" id="2873325"/>
    <lineage>
        <taxon>Eukaryota</taxon>
        <taxon>Metazoa</taxon>
        <taxon>Chordata</taxon>
        <taxon>Craniata</taxon>
        <taxon>Vertebrata</taxon>
        <taxon>Euteleostomi</taxon>
        <taxon>Actinopterygii</taxon>
        <taxon>Neopterygii</taxon>
        <taxon>Teleostei</taxon>
        <taxon>Ostariophysi</taxon>
        <taxon>Cypriniformes</taxon>
        <taxon>Danionidae</taxon>
        <taxon>Danioninae</taxon>
        <taxon>Danionella</taxon>
    </lineage>
</organism>
<dbReference type="EMBL" id="SRMA01001573">
    <property type="protein sequence ID" value="TRZ04071.1"/>
    <property type="molecule type" value="Genomic_DNA"/>
</dbReference>
<dbReference type="Pfam" id="PF07654">
    <property type="entry name" value="C1-set"/>
    <property type="match status" value="1"/>
</dbReference>
<evidence type="ECO:0000313" key="9">
    <source>
        <dbReference type="Proteomes" id="UP000316079"/>
    </source>
</evidence>
<evidence type="ECO:0000256" key="6">
    <source>
        <dbReference type="SAM" id="Phobius"/>
    </source>
</evidence>
<dbReference type="SMART" id="SM00407">
    <property type="entry name" value="IGc1"/>
    <property type="match status" value="1"/>
</dbReference>
<dbReference type="Proteomes" id="UP000316079">
    <property type="component" value="Unassembled WGS sequence"/>
</dbReference>
<dbReference type="PROSITE" id="PS50835">
    <property type="entry name" value="IG_LIKE"/>
    <property type="match status" value="1"/>
</dbReference>
<keyword evidence="5" id="KW-0325">Glycoprotein</keyword>
<reference evidence="8 9" key="1">
    <citation type="journal article" date="2019" name="Sci. Data">
        <title>Hybrid genome assembly and annotation of Danionella translucida.</title>
        <authorList>
            <person name="Kadobianskyi M."/>
            <person name="Schulze L."/>
            <person name="Schuelke M."/>
            <person name="Judkewitz B."/>
        </authorList>
    </citation>
    <scope>NUCLEOTIDE SEQUENCE [LARGE SCALE GENOMIC DNA]</scope>
    <source>
        <strain evidence="8 9">Bolton</strain>
    </source>
</reference>
<dbReference type="InterPro" id="IPR000353">
    <property type="entry name" value="MHC_II_b_N"/>
</dbReference>
<comment type="caution">
    <text evidence="8">The sequence shown here is derived from an EMBL/GenBank/DDBJ whole genome shotgun (WGS) entry which is preliminary data.</text>
</comment>
<keyword evidence="2 6" id="KW-0812">Transmembrane</keyword>
<dbReference type="SUPFAM" id="SSF54452">
    <property type="entry name" value="MHC antigen-recognition domain"/>
    <property type="match status" value="1"/>
</dbReference>
<dbReference type="SUPFAM" id="SSF48726">
    <property type="entry name" value="Immunoglobulin"/>
    <property type="match status" value="1"/>
</dbReference>
<dbReference type="GO" id="GO:0019882">
    <property type="term" value="P:antigen processing and presentation"/>
    <property type="evidence" value="ECO:0007669"/>
    <property type="project" value="InterPro"/>
</dbReference>
<dbReference type="InterPro" id="IPR011162">
    <property type="entry name" value="MHC_I/II-like_Ag-recog"/>
</dbReference>
<accession>A0A553RPG9</accession>
<feature type="transmembrane region" description="Helical" evidence="6">
    <location>
        <begin position="12"/>
        <end position="31"/>
    </location>
</feature>
<feature type="transmembrane region" description="Helical" evidence="6">
    <location>
        <begin position="258"/>
        <end position="279"/>
    </location>
</feature>
<evidence type="ECO:0000313" key="8">
    <source>
        <dbReference type="EMBL" id="TRZ04071.1"/>
    </source>
</evidence>
<dbReference type="Pfam" id="PF00969">
    <property type="entry name" value="MHC_II_beta"/>
    <property type="match status" value="1"/>
</dbReference>
<dbReference type="InterPro" id="IPR003597">
    <property type="entry name" value="Ig_C1-set"/>
</dbReference>
<gene>
    <name evidence="8" type="ORF">DNTS_017811</name>
</gene>
<proteinExistence type="predicted"/>
<comment type="subcellular location">
    <subcellularLocation>
        <location evidence="1">Membrane</location>
        <topology evidence="1">Single-pass type I membrane protein</topology>
    </subcellularLocation>
</comment>
<dbReference type="GO" id="GO:0006955">
    <property type="term" value="P:immune response"/>
    <property type="evidence" value="ECO:0007669"/>
    <property type="project" value="InterPro"/>
</dbReference>
<keyword evidence="4" id="KW-1015">Disulfide bond</keyword>
<evidence type="ECO:0000256" key="2">
    <source>
        <dbReference type="ARBA" id="ARBA00022692"/>
    </source>
</evidence>
<evidence type="ECO:0000259" key="7">
    <source>
        <dbReference type="PROSITE" id="PS50835"/>
    </source>
</evidence>
<keyword evidence="3 6" id="KW-1133">Transmembrane helix</keyword>
<feature type="non-terminal residue" evidence="8">
    <location>
        <position position="1"/>
    </location>
</feature>
<protein>
    <recommendedName>
        <fullName evidence="7">Ig-like domain-containing protein</fullName>
    </recommendedName>
</protein>
<evidence type="ECO:0000256" key="1">
    <source>
        <dbReference type="ARBA" id="ARBA00004479"/>
    </source>
</evidence>
<name>A0A553RPG9_9TELE</name>
<dbReference type="InterPro" id="IPR007110">
    <property type="entry name" value="Ig-like_dom"/>
</dbReference>
<dbReference type="OrthoDB" id="9940220at2759"/>
<dbReference type="InterPro" id="IPR050160">
    <property type="entry name" value="MHC/Immunoglobulin"/>
</dbReference>
<keyword evidence="9" id="KW-1185">Reference proteome</keyword>
<dbReference type="Gene3D" id="2.60.40.10">
    <property type="entry name" value="Immunoglobulins"/>
    <property type="match status" value="1"/>
</dbReference>
<evidence type="ECO:0000256" key="3">
    <source>
        <dbReference type="ARBA" id="ARBA00022989"/>
    </source>
</evidence>